<evidence type="ECO:0000256" key="9">
    <source>
        <dbReference type="ARBA" id="ARBA00023014"/>
    </source>
</evidence>
<evidence type="ECO:0000256" key="6">
    <source>
        <dbReference type="ARBA" id="ARBA00022723"/>
    </source>
</evidence>
<keyword evidence="5" id="KW-0949">S-adenosyl-L-methionine</keyword>
<proteinExistence type="inferred from homology"/>
<evidence type="ECO:0000256" key="10">
    <source>
        <dbReference type="ARBA" id="ARBA00023235"/>
    </source>
</evidence>
<dbReference type="NCBIfam" id="TIGR03822">
    <property type="entry name" value="AblA_like_2"/>
    <property type="match status" value="1"/>
</dbReference>
<gene>
    <name evidence="14" type="ORF">AOQ72_30380</name>
</gene>
<dbReference type="OrthoDB" id="9768064at2"/>
<dbReference type="RefSeq" id="WP_035999791.1">
    <property type="nucleotide sequence ID" value="NZ_CP104173.1"/>
</dbReference>
<dbReference type="EMBL" id="LJYF01000031">
    <property type="protein sequence ID" value="KRP92468.1"/>
    <property type="molecule type" value="Genomic_DNA"/>
</dbReference>
<dbReference type="InterPro" id="IPR003739">
    <property type="entry name" value="Lys_aminomutase/Glu_NH3_mut"/>
</dbReference>
<dbReference type="InterPro" id="IPR058240">
    <property type="entry name" value="rSAM_sf"/>
</dbReference>
<feature type="binding site" evidence="11">
    <location>
        <position position="111"/>
    </location>
    <ligand>
        <name>[4Fe-4S] cluster</name>
        <dbReference type="ChEBI" id="CHEBI:49883"/>
        <note>4Fe-4S-S-AdoMet</note>
    </ligand>
</feature>
<keyword evidence="9 11" id="KW-0411">Iron-sulfur</keyword>
<dbReference type="GeneID" id="93177162"/>
<comment type="caution">
    <text evidence="14">The sequence shown here is derived from an EMBL/GenBank/DDBJ whole genome shotgun (WGS) entry which is preliminary data.</text>
</comment>
<dbReference type="SUPFAM" id="SSF102114">
    <property type="entry name" value="Radical SAM enzymes"/>
    <property type="match status" value="1"/>
</dbReference>
<evidence type="ECO:0000256" key="12">
    <source>
        <dbReference type="PIRSR" id="PIRSR603739-50"/>
    </source>
</evidence>
<comment type="cofactor">
    <cofactor evidence="1 12">
        <name>pyridoxal 5'-phosphate</name>
        <dbReference type="ChEBI" id="CHEBI:597326"/>
    </cofactor>
</comment>
<feature type="binding site" evidence="11">
    <location>
        <position position="114"/>
    </location>
    <ligand>
        <name>[4Fe-4S] cluster</name>
        <dbReference type="ChEBI" id="CHEBI:49883"/>
        <note>4Fe-4S-S-AdoMet</note>
    </ligand>
</feature>
<dbReference type="InterPro" id="IPR022447">
    <property type="entry name" value="Lys_aminomutase-rel"/>
</dbReference>
<keyword evidence="7 12" id="KW-0663">Pyridoxal phosphate</keyword>
<dbReference type="SFLD" id="SFLDG01070">
    <property type="entry name" value="PLP-dependent"/>
    <property type="match status" value="1"/>
</dbReference>
<evidence type="ECO:0000313" key="14">
    <source>
        <dbReference type="EMBL" id="KRP92468.1"/>
    </source>
</evidence>
<feature type="binding site" evidence="11">
    <location>
        <position position="107"/>
    </location>
    <ligand>
        <name>[4Fe-4S] cluster</name>
        <dbReference type="ChEBI" id="CHEBI:49883"/>
        <note>4Fe-4S-S-AdoMet</note>
    </ligand>
</feature>
<evidence type="ECO:0000313" key="15">
    <source>
        <dbReference type="Proteomes" id="UP000051380"/>
    </source>
</evidence>
<dbReference type="AlphaFoldDB" id="A0A0R3CAY1"/>
<sequence length="364" mass="39406">MTKTNLARTLREPAELVAEGLVPASALPALERVAARYAVAITPDLVGLIDATDPDDPIARQFVPVSAELEAQPGENADPIGDHPHSPVAGIVHRYPDRVLFKLVHVCAVYCRFCFRREMVGPGKENALSESAYRTAIDYIRSHDEIWEVILTGGDPLMLSPRRMSEIMADLAAIDHVKIIRLHTRVPVAEPARVSAEMVAALKVAGAATWVAVHANHARELTGAARDACARLVDAGIPLVSQSVLLRGVNDDIAALSDLMRAFVECRIKPYYLHHGDLAPGTAHLRTTLAEGQALMRQLRGRVSGLCQPDYVIDIPGGAGKSPVGPNYVSAVKNTANETSEAESETRYRIVDYCGDVHLYPPEA</sequence>
<dbReference type="Pfam" id="PF12544">
    <property type="entry name" value="LAM_C"/>
    <property type="match status" value="1"/>
</dbReference>
<organism evidence="14 15">
    <name type="scientific">Bradyrhizobium yuanmingense</name>
    <dbReference type="NCBI Taxonomy" id="108015"/>
    <lineage>
        <taxon>Bacteria</taxon>
        <taxon>Pseudomonadati</taxon>
        <taxon>Pseudomonadota</taxon>
        <taxon>Alphaproteobacteria</taxon>
        <taxon>Hyphomicrobiales</taxon>
        <taxon>Nitrobacteraceae</taxon>
        <taxon>Bradyrhizobium</taxon>
    </lineage>
</organism>
<name>A0A0R3CAY1_9BRAD</name>
<evidence type="ECO:0000259" key="13">
    <source>
        <dbReference type="PROSITE" id="PS51918"/>
    </source>
</evidence>
<keyword evidence="4 11" id="KW-0004">4Fe-4S</keyword>
<dbReference type="NCBIfam" id="TIGR00238">
    <property type="entry name" value="KamA family radical SAM protein"/>
    <property type="match status" value="1"/>
</dbReference>
<dbReference type="PANTHER" id="PTHR30538:SF1">
    <property type="entry name" value="L-LYSINE 2,3-AMINOMUTASE"/>
    <property type="match status" value="1"/>
</dbReference>
<dbReference type="PANTHER" id="PTHR30538">
    <property type="entry name" value="LYSINE 2,3-AMINOMUTASE-RELATED"/>
    <property type="match status" value="1"/>
</dbReference>
<dbReference type="GO" id="GO:0046872">
    <property type="term" value="F:metal ion binding"/>
    <property type="evidence" value="ECO:0007669"/>
    <property type="project" value="UniProtKB-KW"/>
</dbReference>
<keyword evidence="10" id="KW-0413">Isomerase</keyword>
<dbReference type="InterPro" id="IPR013785">
    <property type="entry name" value="Aldolase_TIM"/>
</dbReference>
<keyword evidence="8" id="KW-0408">Iron</keyword>
<dbReference type="Pfam" id="PF04055">
    <property type="entry name" value="Radical_SAM"/>
    <property type="match status" value="1"/>
</dbReference>
<dbReference type="InterPro" id="IPR025895">
    <property type="entry name" value="LAM_C_dom"/>
</dbReference>
<dbReference type="GO" id="GO:0016853">
    <property type="term" value="F:isomerase activity"/>
    <property type="evidence" value="ECO:0007669"/>
    <property type="project" value="UniProtKB-KW"/>
</dbReference>
<evidence type="ECO:0000256" key="3">
    <source>
        <dbReference type="ARBA" id="ARBA00008703"/>
    </source>
</evidence>
<dbReference type="InterPro" id="IPR007197">
    <property type="entry name" value="rSAM"/>
</dbReference>
<evidence type="ECO:0000256" key="8">
    <source>
        <dbReference type="ARBA" id="ARBA00023004"/>
    </source>
</evidence>
<evidence type="ECO:0000256" key="11">
    <source>
        <dbReference type="PIRSR" id="PIRSR004911-1"/>
    </source>
</evidence>
<protein>
    <submittedName>
        <fullName evidence="14">Lysine 2,3-aminomutase</fullName>
    </submittedName>
</protein>
<evidence type="ECO:0000256" key="4">
    <source>
        <dbReference type="ARBA" id="ARBA00022485"/>
    </source>
</evidence>
<dbReference type="PIRSF" id="PIRSF004911">
    <property type="entry name" value="DUF160"/>
    <property type="match status" value="1"/>
</dbReference>
<evidence type="ECO:0000256" key="7">
    <source>
        <dbReference type="ARBA" id="ARBA00022898"/>
    </source>
</evidence>
<evidence type="ECO:0000256" key="1">
    <source>
        <dbReference type="ARBA" id="ARBA00001933"/>
    </source>
</evidence>
<comment type="cofactor">
    <cofactor evidence="2">
        <name>[4Fe-4S] cluster</name>
        <dbReference type="ChEBI" id="CHEBI:49883"/>
    </cofactor>
</comment>
<accession>A0A0R3CAY1</accession>
<keyword evidence="6 11" id="KW-0479">Metal-binding</keyword>
<dbReference type="STRING" id="108015.GA0061099_1004751"/>
<evidence type="ECO:0000256" key="2">
    <source>
        <dbReference type="ARBA" id="ARBA00001966"/>
    </source>
</evidence>
<dbReference type="PROSITE" id="PS51918">
    <property type="entry name" value="RADICAL_SAM"/>
    <property type="match status" value="1"/>
</dbReference>
<feature type="domain" description="Radical SAM core" evidence="13">
    <location>
        <begin position="93"/>
        <end position="306"/>
    </location>
</feature>
<dbReference type="GO" id="GO:0051539">
    <property type="term" value="F:4 iron, 4 sulfur cluster binding"/>
    <property type="evidence" value="ECO:0007669"/>
    <property type="project" value="UniProtKB-KW"/>
</dbReference>
<comment type="similarity">
    <text evidence="3">Belongs to the radical SAM superfamily. KamA family.</text>
</comment>
<reference evidence="14 15" key="1">
    <citation type="submission" date="2015-09" db="EMBL/GenBank/DDBJ databases">
        <title>Draft Genome Sequence of the Strain BR 3267 (Bradyrhizobium yuanmingense) recommended as inoculant for cowpea in Brazil.</title>
        <authorList>
            <person name="Simoes-Araujo J.L."/>
            <person name="Zilli J.E."/>
        </authorList>
    </citation>
    <scope>NUCLEOTIDE SEQUENCE [LARGE SCALE GENOMIC DNA]</scope>
    <source>
        <strain evidence="14 15">BR3267</strain>
    </source>
</reference>
<feature type="modified residue" description="N6-(pyridoxal phosphate)lysine" evidence="12">
    <location>
        <position position="321"/>
    </location>
</feature>
<dbReference type="Gene3D" id="3.20.20.70">
    <property type="entry name" value="Aldolase class I"/>
    <property type="match status" value="1"/>
</dbReference>
<evidence type="ECO:0000256" key="5">
    <source>
        <dbReference type="ARBA" id="ARBA00022691"/>
    </source>
</evidence>
<dbReference type="SFLD" id="SFLDS00029">
    <property type="entry name" value="Radical_SAM"/>
    <property type="match status" value="1"/>
</dbReference>
<dbReference type="CDD" id="cd01335">
    <property type="entry name" value="Radical_SAM"/>
    <property type="match status" value="1"/>
</dbReference>
<dbReference type="Proteomes" id="UP000051380">
    <property type="component" value="Unassembled WGS sequence"/>
</dbReference>